<dbReference type="PROSITE" id="PS51163">
    <property type="entry name" value="YRDC"/>
    <property type="match status" value="1"/>
</dbReference>
<proteinExistence type="inferred from homology"/>
<dbReference type="Gene3D" id="3.30.420.360">
    <property type="match status" value="1"/>
</dbReference>
<evidence type="ECO:0000313" key="4">
    <source>
        <dbReference type="Proteomes" id="UP001057498"/>
    </source>
</evidence>
<evidence type="ECO:0000256" key="1">
    <source>
        <dbReference type="ARBA" id="ARBA00008097"/>
    </source>
</evidence>
<dbReference type="PANTHER" id="PTHR42959">
    <property type="entry name" value="CARBAMOYLTRANSFERASE"/>
    <property type="match status" value="1"/>
</dbReference>
<evidence type="ECO:0000259" key="2">
    <source>
        <dbReference type="PROSITE" id="PS51163"/>
    </source>
</evidence>
<accession>A0ABM7YK19</accession>
<dbReference type="Gene3D" id="3.30.110.120">
    <property type="match status" value="1"/>
</dbReference>
<comment type="similarity">
    <text evidence="1">Belongs to the carbamoyltransferase HypF family.</text>
</comment>
<feature type="domain" description="YrdC-like" evidence="2">
    <location>
        <begin position="1"/>
        <end position="156"/>
    </location>
</feature>
<dbReference type="Pfam" id="PF01300">
    <property type="entry name" value="Sua5_yciO_yrdC"/>
    <property type="match status" value="1"/>
</dbReference>
<dbReference type="Pfam" id="PF22521">
    <property type="entry name" value="HypF_C_2"/>
    <property type="match status" value="1"/>
</dbReference>
<organism evidence="3 4">
    <name type="scientific">Sphaerotilus microaerophilus</name>
    <dbReference type="NCBI Taxonomy" id="2914710"/>
    <lineage>
        <taxon>Bacteria</taxon>
        <taxon>Pseudomonadati</taxon>
        <taxon>Pseudomonadota</taxon>
        <taxon>Betaproteobacteria</taxon>
        <taxon>Burkholderiales</taxon>
        <taxon>Sphaerotilaceae</taxon>
        <taxon>Sphaerotilus</taxon>
    </lineage>
</organism>
<sequence length="536" mass="55867">MPNVASARQWAEVDNDAARLLASPAAPILLLPTRTGVAERHPLIAPGLNDWGLMLPAAPLHALLIHELLGRPAGRAWREAAQPTLLVMTSANPGGEPLVVDEAEAVERLGGLCDALLVHNRPILGRVDDSVRRPMRGADGAVSSAFFAPFVRRARGYVPDPIELPGVPADAPPVLATGAWMKNTVCLTRGNQAFLSPHIGDLGSAACRHALVEAIERLRDFLGVRPQLIAHDLHPDFFSTQHAQALAAEWGVPTLAVQHHHAHAAAVRAEHGATAPTLALLLDGVGLGDDGTPWGGELLRVSSGGFERLGHLPTLALAGGDRAAAEPWRLGAAVLHALGRGEEIAARFADQAGAGQIARLLARNLNCPPTPSAGRLFDAAAALLGLCPVQRHEGEAAMRLEALAADHPATPWPDAWRIDAEGRLTWPGLWTHLADATEAPTASATIAATFHATLVAALADWVAHHARATGLHGVALGGGCLINRRLRNGLVAALAERGLTPLEARQAPPGDGGLALGQAAIALDHLLGAAPAAHLP</sequence>
<gene>
    <name evidence="3" type="ORF">CATMQ487_17350</name>
</gene>
<dbReference type="SUPFAM" id="SSF53067">
    <property type="entry name" value="Actin-like ATPase domain"/>
    <property type="match status" value="1"/>
</dbReference>
<reference evidence="3" key="1">
    <citation type="submission" date="2022-04" db="EMBL/GenBank/DDBJ databases">
        <title>Whole genome sequence of Sphaerotilus sp. FB-5.</title>
        <authorList>
            <person name="Takeda M."/>
            <person name="Narihara S."/>
            <person name="Akimoto M."/>
            <person name="Akimoto R."/>
            <person name="Nishiyashiki S."/>
            <person name="Murakami T."/>
        </authorList>
    </citation>
    <scope>NUCLEOTIDE SEQUENCE</scope>
    <source>
        <strain evidence="3">FB-5</strain>
    </source>
</reference>
<dbReference type="InterPro" id="IPR017945">
    <property type="entry name" value="DHBP_synth_RibB-like_a/b_dom"/>
</dbReference>
<keyword evidence="4" id="KW-1185">Reference proteome</keyword>
<dbReference type="PANTHER" id="PTHR42959:SF1">
    <property type="entry name" value="CARBAMOYLTRANSFERASE HYPF"/>
    <property type="match status" value="1"/>
</dbReference>
<dbReference type="Pfam" id="PF17788">
    <property type="entry name" value="HypF_C"/>
    <property type="match status" value="1"/>
</dbReference>
<dbReference type="InterPro" id="IPR051060">
    <property type="entry name" value="Carbamoyltrans_HypF-like"/>
</dbReference>
<name>A0ABM7YK19_9BURK</name>
<dbReference type="Gene3D" id="3.30.420.40">
    <property type="match status" value="1"/>
</dbReference>
<evidence type="ECO:0000313" key="3">
    <source>
        <dbReference type="EMBL" id="BDI04765.1"/>
    </source>
</evidence>
<dbReference type="Gene3D" id="3.90.870.40">
    <property type="match status" value="1"/>
</dbReference>
<dbReference type="Proteomes" id="UP001057498">
    <property type="component" value="Chromosome"/>
</dbReference>
<dbReference type="InterPro" id="IPR043129">
    <property type="entry name" value="ATPase_NBD"/>
</dbReference>
<protein>
    <recommendedName>
        <fullName evidence="2">YrdC-like domain-containing protein</fullName>
    </recommendedName>
</protein>
<dbReference type="InterPro" id="IPR055128">
    <property type="entry name" value="HypF_C_2"/>
</dbReference>
<dbReference type="EMBL" id="AP025730">
    <property type="protein sequence ID" value="BDI04765.1"/>
    <property type="molecule type" value="Genomic_DNA"/>
</dbReference>
<dbReference type="SUPFAM" id="SSF55821">
    <property type="entry name" value="YrdC/RibB"/>
    <property type="match status" value="1"/>
</dbReference>
<dbReference type="InterPro" id="IPR041440">
    <property type="entry name" value="HypF_C"/>
</dbReference>
<dbReference type="InterPro" id="IPR006070">
    <property type="entry name" value="Sua5-like_dom"/>
</dbReference>